<dbReference type="PROSITE" id="PS00518">
    <property type="entry name" value="ZF_RING_1"/>
    <property type="match status" value="1"/>
</dbReference>
<dbReference type="PROSITE" id="PS50089">
    <property type="entry name" value="ZF_RING_2"/>
    <property type="match status" value="1"/>
</dbReference>
<protein>
    <recommendedName>
        <fullName evidence="2">RBR-type E3 ubiquitin transferase</fullName>
        <ecNumber evidence="2">2.3.2.31</ecNumber>
    </recommendedName>
</protein>
<dbReference type="Proteomes" id="UP001163105">
    <property type="component" value="Unassembled WGS sequence"/>
</dbReference>
<comment type="catalytic activity">
    <reaction evidence="1">
        <text>[E2 ubiquitin-conjugating enzyme]-S-ubiquitinyl-L-cysteine + [acceptor protein]-L-lysine = [E2 ubiquitin-conjugating enzyme]-L-cysteine + [acceptor protein]-N(6)-ubiquitinyl-L-lysine.</text>
        <dbReference type="EC" id="2.3.2.31"/>
    </reaction>
</comment>
<keyword evidence="14" id="KW-1185">Reference proteome</keyword>
<dbReference type="CDD" id="cd20335">
    <property type="entry name" value="BRcat_RBR"/>
    <property type="match status" value="1"/>
</dbReference>
<evidence type="ECO:0000259" key="11">
    <source>
        <dbReference type="PROSITE" id="PS50089"/>
    </source>
</evidence>
<dbReference type="EMBL" id="JAQHRD010000005">
    <property type="protein sequence ID" value="KAJ6441082.1"/>
    <property type="molecule type" value="Genomic_DNA"/>
</dbReference>
<reference evidence="13" key="1">
    <citation type="submission" date="2023-01" db="EMBL/GenBank/DDBJ databases">
        <title>The growth and conidiation of Purpureocillium lavendulum are regulated by nitrogen source and histone H3K14 acetylation.</title>
        <authorList>
            <person name="Tang P."/>
            <person name="Han J."/>
            <person name="Zhang C."/>
            <person name="Tang P."/>
            <person name="Qi F."/>
            <person name="Zhang K."/>
            <person name="Liang L."/>
        </authorList>
    </citation>
    <scope>NUCLEOTIDE SEQUENCE</scope>
    <source>
        <strain evidence="13">YMF1.00683</strain>
    </source>
</reference>
<organism evidence="13 14">
    <name type="scientific">Purpureocillium lavendulum</name>
    <dbReference type="NCBI Taxonomy" id="1247861"/>
    <lineage>
        <taxon>Eukaryota</taxon>
        <taxon>Fungi</taxon>
        <taxon>Dikarya</taxon>
        <taxon>Ascomycota</taxon>
        <taxon>Pezizomycotina</taxon>
        <taxon>Sordariomycetes</taxon>
        <taxon>Hypocreomycetidae</taxon>
        <taxon>Hypocreales</taxon>
        <taxon>Ophiocordycipitaceae</taxon>
        <taxon>Purpureocillium</taxon>
    </lineage>
</organism>
<evidence type="ECO:0000256" key="10">
    <source>
        <dbReference type="SAM" id="MobiDB-lite"/>
    </source>
</evidence>
<evidence type="ECO:0000313" key="14">
    <source>
        <dbReference type="Proteomes" id="UP001163105"/>
    </source>
</evidence>
<dbReference type="InterPro" id="IPR001841">
    <property type="entry name" value="Znf_RING"/>
</dbReference>
<dbReference type="EC" id="2.3.2.31" evidence="2"/>
<feature type="region of interest" description="Disordered" evidence="10">
    <location>
        <begin position="1"/>
        <end position="108"/>
    </location>
</feature>
<comment type="caution">
    <text evidence="13">The sequence shown here is derived from an EMBL/GenBank/DDBJ whole genome shotgun (WGS) entry which is preliminary data.</text>
</comment>
<feature type="region of interest" description="Disordered" evidence="10">
    <location>
        <begin position="195"/>
        <end position="223"/>
    </location>
</feature>
<evidence type="ECO:0000256" key="4">
    <source>
        <dbReference type="ARBA" id="ARBA00022723"/>
    </source>
</evidence>
<evidence type="ECO:0000256" key="1">
    <source>
        <dbReference type="ARBA" id="ARBA00001798"/>
    </source>
</evidence>
<evidence type="ECO:0000313" key="13">
    <source>
        <dbReference type="EMBL" id="KAJ6441082.1"/>
    </source>
</evidence>
<dbReference type="InterPro" id="IPR002867">
    <property type="entry name" value="IBR_dom"/>
</dbReference>
<keyword evidence="3" id="KW-0808">Transferase</keyword>
<evidence type="ECO:0000256" key="7">
    <source>
        <dbReference type="ARBA" id="ARBA00022786"/>
    </source>
</evidence>
<keyword evidence="6 9" id="KW-0863">Zinc-finger</keyword>
<feature type="compositionally biased region" description="Polar residues" evidence="10">
    <location>
        <begin position="211"/>
        <end position="221"/>
    </location>
</feature>
<dbReference type="PANTHER" id="PTHR11685">
    <property type="entry name" value="RBR FAMILY RING FINGER AND IBR DOMAIN-CONTAINING"/>
    <property type="match status" value="1"/>
</dbReference>
<evidence type="ECO:0000256" key="3">
    <source>
        <dbReference type="ARBA" id="ARBA00022679"/>
    </source>
</evidence>
<evidence type="ECO:0000256" key="2">
    <source>
        <dbReference type="ARBA" id="ARBA00012251"/>
    </source>
</evidence>
<accession>A0AB34FPK7</accession>
<name>A0AB34FPK7_9HYPO</name>
<evidence type="ECO:0000256" key="8">
    <source>
        <dbReference type="ARBA" id="ARBA00022833"/>
    </source>
</evidence>
<evidence type="ECO:0000256" key="9">
    <source>
        <dbReference type="PROSITE-ProRule" id="PRU00175"/>
    </source>
</evidence>
<dbReference type="GO" id="GO:0008270">
    <property type="term" value="F:zinc ion binding"/>
    <property type="evidence" value="ECO:0007669"/>
    <property type="project" value="UniProtKB-KW"/>
</dbReference>
<dbReference type="InterPro" id="IPR017907">
    <property type="entry name" value="Znf_RING_CS"/>
</dbReference>
<keyword evidence="4" id="KW-0479">Metal-binding</keyword>
<proteinExistence type="predicted"/>
<feature type="compositionally biased region" description="Polar residues" evidence="10">
    <location>
        <begin position="1"/>
        <end position="20"/>
    </location>
</feature>
<feature type="domain" description="RING-type" evidence="11">
    <location>
        <begin position="274"/>
        <end position="318"/>
    </location>
</feature>
<gene>
    <name evidence="13" type="ORF">O9K51_06876</name>
</gene>
<sequence>MSSSTDRVVGSTRQDITMSEQAERAEQAFGVEMTEQAENLNGDAREHAVVAEQVQQTDRVEQAEKAHGVESTEQTEKDDPREHAAAAAQVQHIDGVEQAGHSNRMKRRIDDASTPGALQLEMEEVDALALENNKKPKLSEGNKTDEGLALSLTREDAHTATMQNSDHQMCIETARAVDSDVTALQESADDRAMAEPLDGEGTAGGHGPTQLAPTTANNGNSRESDFEFFNRLASVNASSQCVGAMNSDEPSTSAALGSSQSPQLDTAAVATDTCTCCEESYPKTTMALLPCSHIYCRRCLNTVFERASVEQSLFPPRCCAQAIPLDDNLDHLTAETVAKFKAKLVEFTTPNRTYCHRQTCSAFVPPSAIADGVGTCVHCNAKTCTTCKGPEHEGGDCPDDPATQEILEIAKRNGWKQCRSCNRIIERNGGCNQISPCFARPSISCPK</sequence>
<feature type="compositionally biased region" description="Basic and acidic residues" evidence="10">
    <location>
        <begin position="58"/>
        <end position="84"/>
    </location>
</feature>
<dbReference type="PROSITE" id="PS51873">
    <property type="entry name" value="TRIAD"/>
    <property type="match status" value="1"/>
</dbReference>
<dbReference type="InterPro" id="IPR013083">
    <property type="entry name" value="Znf_RING/FYVE/PHD"/>
</dbReference>
<dbReference type="InterPro" id="IPR031127">
    <property type="entry name" value="E3_UB_ligase_RBR"/>
</dbReference>
<dbReference type="GO" id="GO:0061630">
    <property type="term" value="F:ubiquitin protein ligase activity"/>
    <property type="evidence" value="ECO:0007669"/>
    <property type="project" value="UniProtKB-EC"/>
</dbReference>
<evidence type="ECO:0000256" key="6">
    <source>
        <dbReference type="ARBA" id="ARBA00022771"/>
    </source>
</evidence>
<keyword evidence="7" id="KW-0833">Ubl conjugation pathway</keyword>
<dbReference type="SUPFAM" id="SSF57850">
    <property type="entry name" value="RING/U-box"/>
    <property type="match status" value="1"/>
</dbReference>
<dbReference type="AlphaFoldDB" id="A0AB34FPK7"/>
<evidence type="ECO:0000259" key="12">
    <source>
        <dbReference type="PROSITE" id="PS51873"/>
    </source>
</evidence>
<dbReference type="InterPro" id="IPR044066">
    <property type="entry name" value="TRIAD_supradom"/>
</dbReference>
<keyword evidence="8" id="KW-0862">Zinc</keyword>
<evidence type="ECO:0000256" key="5">
    <source>
        <dbReference type="ARBA" id="ARBA00022737"/>
    </source>
</evidence>
<dbReference type="Pfam" id="PF01485">
    <property type="entry name" value="IBR"/>
    <property type="match status" value="1"/>
</dbReference>
<dbReference type="GO" id="GO:0016567">
    <property type="term" value="P:protein ubiquitination"/>
    <property type="evidence" value="ECO:0007669"/>
    <property type="project" value="InterPro"/>
</dbReference>
<keyword evidence="5" id="KW-0677">Repeat</keyword>
<dbReference type="Gene3D" id="3.30.40.10">
    <property type="entry name" value="Zinc/RING finger domain, C3HC4 (zinc finger)"/>
    <property type="match status" value="1"/>
</dbReference>
<feature type="domain" description="RING-type" evidence="12">
    <location>
        <begin position="270"/>
        <end position="447"/>
    </location>
</feature>